<name>A0A0R3WRA6_HYDTA</name>
<dbReference type="OrthoDB" id="26722at2759"/>
<dbReference type="AlphaFoldDB" id="A0A0R3WRA6"/>
<dbReference type="InterPro" id="IPR007110">
    <property type="entry name" value="Ig-like_dom"/>
</dbReference>
<feature type="signal peptide" evidence="1">
    <location>
        <begin position="1"/>
        <end position="20"/>
    </location>
</feature>
<gene>
    <name evidence="3" type="ORF">TTAC_LOCUS3281</name>
</gene>
<keyword evidence="4" id="KW-1185">Reference proteome</keyword>
<evidence type="ECO:0000313" key="4">
    <source>
        <dbReference type="Proteomes" id="UP000274429"/>
    </source>
</evidence>
<dbReference type="PROSITE" id="PS50835">
    <property type="entry name" value="IG_LIKE"/>
    <property type="match status" value="1"/>
</dbReference>
<protein>
    <submittedName>
        <fullName evidence="5">Ig-like domain-containing protein</fullName>
    </submittedName>
</protein>
<evidence type="ECO:0000259" key="2">
    <source>
        <dbReference type="PROSITE" id="PS50835"/>
    </source>
</evidence>
<dbReference type="EMBL" id="UYWX01002179">
    <property type="protein sequence ID" value="VDM22307.1"/>
    <property type="molecule type" value="Genomic_DNA"/>
</dbReference>
<evidence type="ECO:0000313" key="5">
    <source>
        <dbReference type="WBParaSite" id="TTAC_0000329601-mRNA-1"/>
    </source>
</evidence>
<reference evidence="3 4" key="2">
    <citation type="submission" date="2018-11" db="EMBL/GenBank/DDBJ databases">
        <authorList>
            <consortium name="Pathogen Informatics"/>
        </authorList>
    </citation>
    <scope>NUCLEOTIDE SEQUENCE [LARGE SCALE GENOMIC DNA]</scope>
</reference>
<dbReference type="WBParaSite" id="TTAC_0000329601-mRNA-1">
    <property type="protein sequence ID" value="TTAC_0000329601-mRNA-1"/>
    <property type="gene ID" value="TTAC_0000329601"/>
</dbReference>
<dbReference type="STRING" id="6205.A0A0R3WRA6"/>
<reference evidence="5" key="1">
    <citation type="submission" date="2017-02" db="UniProtKB">
        <authorList>
            <consortium name="WormBaseParasite"/>
        </authorList>
    </citation>
    <scope>IDENTIFICATION</scope>
</reference>
<accession>A0A0R3WRA6</accession>
<evidence type="ECO:0000313" key="3">
    <source>
        <dbReference type="EMBL" id="VDM22307.1"/>
    </source>
</evidence>
<proteinExistence type="predicted"/>
<keyword evidence="1" id="KW-0732">Signal</keyword>
<dbReference type="Proteomes" id="UP000274429">
    <property type="component" value="Unassembled WGS sequence"/>
</dbReference>
<organism evidence="5">
    <name type="scientific">Hydatigena taeniaeformis</name>
    <name type="common">Feline tapeworm</name>
    <name type="synonym">Taenia taeniaeformis</name>
    <dbReference type="NCBI Taxonomy" id="6205"/>
    <lineage>
        <taxon>Eukaryota</taxon>
        <taxon>Metazoa</taxon>
        <taxon>Spiralia</taxon>
        <taxon>Lophotrochozoa</taxon>
        <taxon>Platyhelminthes</taxon>
        <taxon>Cestoda</taxon>
        <taxon>Eucestoda</taxon>
        <taxon>Cyclophyllidea</taxon>
        <taxon>Taeniidae</taxon>
        <taxon>Hydatigera</taxon>
    </lineage>
</organism>
<feature type="chain" id="PRO_5043133053" evidence="1">
    <location>
        <begin position="21"/>
        <end position="267"/>
    </location>
</feature>
<feature type="domain" description="Ig-like" evidence="2">
    <location>
        <begin position="10"/>
        <end position="86"/>
    </location>
</feature>
<sequence>MVLVLQLLQPLLLCVPTANCAKIEVPVFVNYVMTCNIFELPAKPRLEDFYWFQNGRLNRGVNYVLLPHGEIPFEGISPDATGIYRCCYGGFVKVLCAEEIHLIVKAPRPDIFRNTLLNITPQIFPNSVYWLPQMLTTPLEVEMTTEPLKFECFYFVQSFTTRRPRVAWYFNDFYPEDRLFESLVQANGERYAVKNEEIVCEEDYMQHWRSHCFKSTLTIRRPSDVGRRVVFTCEVNMIKADNRLENQLSVDYRLEIDSRRESNWIYG</sequence>
<evidence type="ECO:0000256" key="1">
    <source>
        <dbReference type="SAM" id="SignalP"/>
    </source>
</evidence>